<evidence type="ECO:0000256" key="6">
    <source>
        <dbReference type="ARBA" id="ARBA00023194"/>
    </source>
</evidence>
<comment type="pathway">
    <text evidence="2">Antibiotic biosynthesis.</text>
</comment>
<dbReference type="InterPro" id="IPR009081">
    <property type="entry name" value="PP-bd_ACP"/>
</dbReference>
<dbReference type="Proteomes" id="UP000482800">
    <property type="component" value="Unassembled WGS sequence"/>
</dbReference>
<dbReference type="PROSITE" id="PS52019">
    <property type="entry name" value="PKS_MFAS_DH"/>
    <property type="match status" value="1"/>
</dbReference>
<dbReference type="Pfam" id="PF00109">
    <property type="entry name" value="ketoacyl-synt"/>
    <property type="match status" value="1"/>
</dbReference>
<evidence type="ECO:0000256" key="9">
    <source>
        <dbReference type="PROSITE-ProRule" id="PRU01363"/>
    </source>
</evidence>
<dbReference type="InterPro" id="IPR049552">
    <property type="entry name" value="PKS_DH_N"/>
</dbReference>
<dbReference type="Gene3D" id="3.40.47.10">
    <property type="match status" value="1"/>
</dbReference>
<dbReference type="Pfam" id="PF14765">
    <property type="entry name" value="PS-DH"/>
    <property type="match status" value="1"/>
</dbReference>
<dbReference type="CDD" id="cd05195">
    <property type="entry name" value="enoyl_red"/>
    <property type="match status" value="1"/>
</dbReference>
<dbReference type="InterPro" id="IPR014031">
    <property type="entry name" value="Ketoacyl_synth_C"/>
</dbReference>
<dbReference type="InterPro" id="IPR016036">
    <property type="entry name" value="Malonyl_transacylase_ACP-bd"/>
</dbReference>
<dbReference type="Gene3D" id="3.40.50.720">
    <property type="entry name" value="NAD(P)-binding Rossmann-like Domain"/>
    <property type="match status" value="1"/>
</dbReference>
<evidence type="ECO:0000313" key="13">
    <source>
        <dbReference type="EMBL" id="GFJ80796.1"/>
    </source>
</evidence>
<dbReference type="InterPro" id="IPR020806">
    <property type="entry name" value="PKS_PP-bd"/>
</dbReference>
<dbReference type="Pfam" id="PF22953">
    <property type="entry name" value="SpnB_Rossmann"/>
    <property type="match status" value="1"/>
</dbReference>
<dbReference type="Pfam" id="PF00550">
    <property type="entry name" value="PP-binding"/>
    <property type="match status" value="1"/>
</dbReference>
<evidence type="ECO:0000256" key="7">
    <source>
        <dbReference type="ARBA" id="ARBA00023268"/>
    </source>
</evidence>
<dbReference type="Gene3D" id="3.90.180.10">
    <property type="entry name" value="Medium-chain alcohol dehydrogenases, catalytic domain"/>
    <property type="match status" value="1"/>
</dbReference>
<dbReference type="InterPro" id="IPR006162">
    <property type="entry name" value="Ppantetheine_attach_site"/>
</dbReference>
<dbReference type="SMART" id="SM00822">
    <property type="entry name" value="PKS_KR"/>
    <property type="match status" value="1"/>
</dbReference>
<evidence type="ECO:0000256" key="3">
    <source>
        <dbReference type="ARBA" id="ARBA00022450"/>
    </source>
</evidence>
<dbReference type="InterPro" id="IPR032821">
    <property type="entry name" value="PKS_assoc"/>
</dbReference>
<evidence type="ECO:0000259" key="10">
    <source>
        <dbReference type="PROSITE" id="PS50075"/>
    </source>
</evidence>
<dbReference type="SUPFAM" id="SSF47336">
    <property type="entry name" value="ACP-like"/>
    <property type="match status" value="1"/>
</dbReference>
<dbReference type="InterPro" id="IPR016039">
    <property type="entry name" value="Thiolase-like"/>
</dbReference>
<dbReference type="PANTHER" id="PTHR43775:SF51">
    <property type="entry name" value="INACTIVE PHENOLPHTHIOCEROL SYNTHESIS POLYKETIDE SYNTHASE TYPE I PKS1-RELATED"/>
    <property type="match status" value="1"/>
</dbReference>
<dbReference type="GO" id="GO:0006633">
    <property type="term" value="P:fatty acid biosynthetic process"/>
    <property type="evidence" value="ECO:0007669"/>
    <property type="project" value="InterPro"/>
</dbReference>
<evidence type="ECO:0000259" key="11">
    <source>
        <dbReference type="PROSITE" id="PS52004"/>
    </source>
</evidence>
<evidence type="ECO:0000256" key="1">
    <source>
        <dbReference type="ARBA" id="ARBA00001957"/>
    </source>
</evidence>
<dbReference type="GO" id="GO:0033068">
    <property type="term" value="P:macrolide biosynthetic process"/>
    <property type="evidence" value="ECO:0007669"/>
    <property type="project" value="UniProtKB-ARBA"/>
</dbReference>
<dbReference type="Pfam" id="PF02801">
    <property type="entry name" value="Ketoacyl-synt_C"/>
    <property type="match status" value="1"/>
</dbReference>
<gene>
    <name evidence="13" type="ORF">Phou_049760</name>
</gene>
<evidence type="ECO:0000313" key="14">
    <source>
        <dbReference type="Proteomes" id="UP000482800"/>
    </source>
</evidence>
<dbReference type="PROSITE" id="PS00012">
    <property type="entry name" value="PHOSPHOPANTETHEINE"/>
    <property type="match status" value="1"/>
</dbReference>
<dbReference type="SUPFAM" id="SSF52151">
    <property type="entry name" value="FabD/lysophospholipase-like"/>
    <property type="match status" value="1"/>
</dbReference>
<dbReference type="InterPro" id="IPR036736">
    <property type="entry name" value="ACP-like_sf"/>
</dbReference>
<dbReference type="Gene3D" id="3.30.70.3290">
    <property type="match status" value="1"/>
</dbReference>
<dbReference type="SMART" id="SM00829">
    <property type="entry name" value="PKS_ER"/>
    <property type="match status" value="1"/>
</dbReference>
<feature type="domain" description="Carrier" evidence="10">
    <location>
        <begin position="1988"/>
        <end position="2063"/>
    </location>
</feature>
<protein>
    <submittedName>
        <fullName evidence="13">Uncharacterized protein</fullName>
    </submittedName>
</protein>
<dbReference type="Pfam" id="PF21089">
    <property type="entry name" value="PKS_DH_N"/>
    <property type="match status" value="1"/>
</dbReference>
<evidence type="ECO:0000259" key="12">
    <source>
        <dbReference type="PROSITE" id="PS52019"/>
    </source>
</evidence>
<dbReference type="Pfam" id="PF13602">
    <property type="entry name" value="ADH_zinc_N_2"/>
    <property type="match status" value="1"/>
</dbReference>
<name>A0A6V8KFH6_9ACTN</name>
<dbReference type="Pfam" id="PF08240">
    <property type="entry name" value="ADH_N"/>
    <property type="match status" value="1"/>
</dbReference>
<dbReference type="InterPro" id="IPR011032">
    <property type="entry name" value="GroES-like_sf"/>
</dbReference>
<dbReference type="PROSITE" id="PS50075">
    <property type="entry name" value="CARRIER"/>
    <property type="match status" value="1"/>
</dbReference>
<dbReference type="Pfam" id="PF00698">
    <property type="entry name" value="Acyl_transf_1"/>
    <property type="match status" value="1"/>
</dbReference>
<dbReference type="FunFam" id="3.40.47.10:FF:000019">
    <property type="entry name" value="Polyketide synthase type I"/>
    <property type="match status" value="1"/>
</dbReference>
<keyword evidence="6" id="KW-0045">Antibiotic biosynthesis</keyword>
<dbReference type="InterPro" id="IPR014030">
    <property type="entry name" value="Ketoacyl_synth_N"/>
</dbReference>
<sequence length="2148" mass="223130">MANEEKLLENLRWVTGQLREARQRLTELQAPPEPIAIIGTACRLPGGVRSADDLWHLVAAGGDAVGPFPTDRGWDLASLFDADPDTSGTTYTDQGAFVTDATGFDAGFFGISPREATAMDPQQRMLLETAWEAFEDAGLRRDELHGSDTAVFAGVSAHDYLSVIGDMTSEVEGYVGTGNLGSVVSGRVAYTFGLGGPAVTVDTACSSSLVAMHLAAQSLRRGECSLALAGGVTVMATPGAFIEFSRQRGMAADGRCKPFAAEADGTGWGEGAGLVVLERLSDAQRHGHRVLAVIRGSAVNQDGTSNGLTAPNGPSQQRVIRQALADARLTPDRVDVVEAHGTGTTLGDPIEAQALLATYGQDRPTDRPLWLGSVKSNIGHTQAAAGAAGVIKMVMAMRHGLLPASLHVGAPTPHVDWDSGAVRLLTEATPWPGEHGPRRAGVSSFGISGTNCHVILEQAPQPPAEPPPPRAAGPVPWVLGARTPAALRAQAERLAGWVDGADPVDVGWSLVTTRSAFEHRAVVLDGTAGLAALAAGEPHPELVQGEVVPLGPGPVMVFPGQGSQWAGMAAELLDTSPAFGKRMAECEQALAPYLDWSVTEVLRRGELLDRDDMTQPALWAVMVSLAEVWRSYGVTPAAVVGHSQGEIAAACVAGVLSLADGAKVVALRSRALSALEPGGAMTSVALSAHEVEELLDRYPGLHLAAVNGPSSAVLAGPADQVTAAEDECAADGRHVRRVNVNYASHSPYIDALREPLLAGLGELTPAAAQVAFYSTVTAGRLGTEALDTDYWYRNLRQPVRFAAAVEALLGDGYRVFIEASPHPVLAVPVQEAAERAVVVPTLRRGQGDLAQVLRSVAAAYTAGVPVRWESCFPAPGRRIPLPTYPFQRQRYWVPVRDARGGDPAGLGLVPAGHPLLGAATELAEGDGYLLTGRLSAAGQGWLADHRVGEAALLPGTGFAELALHAATRTGGGTVVELTVQEPLLIPPAAAVDVQLSVGAPDEAGQRPLAIHSRPAGAADTPWSRHVSGALSAAAGPPPRPLDGAWPPPGATALPVDGLYQRMAERGFGYGPAFQGLTAAWRLGDDLYGEVALPEAERAAAAGYGVHPALFDAALHTLAAGATDDTGDAGAGGTVLLPFAWADVRLHATGATALRVRITPDGPGRLAVTAADPTGAPVLDVGTLTLRPVATDRVGRDRSATRDSLFQVSWPRLPELPRPAGRLAVLGTGPLAALPDAGHHPDLAALFDAVAAGAPPADAVLVECGTAAGADPVAGLREATTRALDLVRRWLDGPFAGRLVLVTRNAVAVQAHEDVPHLAAAAVWGLVRSAQTENPGRLVLLDLDDSDASRAAVPALLATDEPQAALRDGQAHVPRLAPDEPGRRLTPPAGTDTWRLGLRGTGSVTNLALVDAPDNARPLGSGELRVRLRAGGLNFRDVVVTLGMVDDSRPLGGDGAGVVLEAGPDCTFAVGDRVMGLCNGLGPVVVTDQRLVTRIPDGWTYAQASAAPSAFLTAYYGLVELAALRPGERLLLHAATGGVGLAALQLAKHLGAEVYATASPGKWSQLRRRGVDEARIASSRTLDFAGRFGPVDVVLNSLAGEFTDASLRMLGPGGRFVELGKTDPRDPDEVAAAHPGVSYHAFDLMTAAGPDLIARMWHALSTLFADGTLLPLPVTAWDVRHAPDAVRYFSQARHIGKVVLTLPAPPDPDGTVLITGGTGTIGAATARHLVTAHGVRHLLLASRSGPAADGASALADELTALGATVSVRACDTGDRDALARLLDAVPDAHPLTAVVHAAGVLDDATVAALTAEQLDAVLHAKADSAWHLHELTRDRDLTAFVLYSAFAGLAGAAGQANYSAANAFLDALARHRRRAGLAGTSLAWGYWRQATGMTGRMTDADQARLARSGILGMDAGEGMALYDAALETGHPLISPIRLDLAAMRRQARSGDTPALLRGLVGSAAKPVAAAATVNLGTPLAGLPPEERHAALLELVRAHAATVLGHDSPREIAPTGRFRDLGFDSLIAVELRNRLSTATGLRLPATMAFDHPTPEAVARLLAESLAPTAAAPPAESPLAVLHRLESALAAAPPGADDQATLALRLQGVLRLLTPRAEQVDDDLDTATDEELFEVLDNELSDADEARPGRG</sequence>
<dbReference type="SMART" id="SM01294">
    <property type="entry name" value="PKS_PP_betabranch"/>
    <property type="match status" value="1"/>
</dbReference>
<dbReference type="Gene3D" id="3.40.50.11460">
    <property type="match status" value="1"/>
</dbReference>
<dbReference type="SMART" id="SM00823">
    <property type="entry name" value="PKS_PP"/>
    <property type="match status" value="1"/>
</dbReference>
<dbReference type="SUPFAM" id="SSF50129">
    <property type="entry name" value="GroES-like"/>
    <property type="match status" value="1"/>
</dbReference>
<reference evidence="13 14" key="2">
    <citation type="submission" date="2020-03" db="EMBL/GenBank/DDBJ databases">
        <authorList>
            <person name="Ichikawa N."/>
            <person name="Kimura A."/>
            <person name="Kitahashi Y."/>
            <person name="Uohara A."/>
        </authorList>
    </citation>
    <scope>NUCLEOTIDE SEQUENCE [LARGE SCALE GENOMIC DNA]</scope>
    <source>
        <strain evidence="13 14">NBRC 108639</strain>
    </source>
</reference>
<dbReference type="InterPro" id="IPR050091">
    <property type="entry name" value="PKS_NRPS_Biosynth_Enz"/>
</dbReference>
<organism evidence="13 14">
    <name type="scientific">Phytohabitans houttuyneae</name>
    <dbReference type="NCBI Taxonomy" id="1076126"/>
    <lineage>
        <taxon>Bacteria</taxon>
        <taxon>Bacillati</taxon>
        <taxon>Actinomycetota</taxon>
        <taxon>Actinomycetes</taxon>
        <taxon>Micromonosporales</taxon>
        <taxon>Micromonosporaceae</taxon>
    </lineage>
</organism>
<dbReference type="InterPro" id="IPR016035">
    <property type="entry name" value="Acyl_Trfase/lysoPLipase"/>
</dbReference>
<dbReference type="CDD" id="cd00833">
    <property type="entry name" value="PKS"/>
    <property type="match status" value="1"/>
</dbReference>
<keyword evidence="14" id="KW-1185">Reference proteome</keyword>
<dbReference type="InterPro" id="IPR055123">
    <property type="entry name" value="SpnB-like_Rossmann"/>
</dbReference>
<dbReference type="CDD" id="cd08956">
    <property type="entry name" value="KR_3_FAS_SDR_x"/>
    <property type="match status" value="1"/>
</dbReference>
<dbReference type="InterPro" id="IPR014043">
    <property type="entry name" value="Acyl_transferase_dom"/>
</dbReference>
<dbReference type="GO" id="GO:0004312">
    <property type="term" value="F:fatty acid synthase activity"/>
    <property type="evidence" value="ECO:0007669"/>
    <property type="project" value="TreeGrafter"/>
</dbReference>
<feature type="active site" description="Proton acceptor; for dehydratase activity" evidence="9">
    <location>
        <position position="945"/>
    </location>
</feature>
<evidence type="ECO:0000256" key="5">
    <source>
        <dbReference type="ARBA" id="ARBA00022679"/>
    </source>
</evidence>
<evidence type="ECO:0000256" key="8">
    <source>
        <dbReference type="ARBA" id="ARBA00023315"/>
    </source>
</evidence>
<dbReference type="Gene3D" id="3.40.366.10">
    <property type="entry name" value="Malonyl-Coenzyme A Acyl Carrier Protein, domain 2"/>
    <property type="match status" value="1"/>
</dbReference>
<dbReference type="InterPro" id="IPR049900">
    <property type="entry name" value="PKS_mFAS_DH"/>
</dbReference>
<comment type="cofactor">
    <cofactor evidence="1">
        <name>pantetheine 4'-phosphate</name>
        <dbReference type="ChEBI" id="CHEBI:47942"/>
    </cofactor>
</comment>
<dbReference type="Pfam" id="PF08990">
    <property type="entry name" value="Docking"/>
    <property type="match status" value="1"/>
</dbReference>
<feature type="active site" description="Proton donor; for dehydratase activity" evidence="9">
    <location>
        <position position="1111"/>
    </location>
</feature>
<proteinExistence type="predicted"/>
<dbReference type="GO" id="GO:0004315">
    <property type="term" value="F:3-oxoacyl-[acyl-carrier-protein] synthase activity"/>
    <property type="evidence" value="ECO:0007669"/>
    <property type="project" value="InterPro"/>
</dbReference>
<dbReference type="InterPro" id="IPR018201">
    <property type="entry name" value="Ketoacyl_synth_AS"/>
</dbReference>
<dbReference type="SUPFAM" id="SSF51735">
    <property type="entry name" value="NAD(P)-binding Rossmann-fold domains"/>
    <property type="match status" value="3"/>
</dbReference>
<evidence type="ECO:0000256" key="2">
    <source>
        <dbReference type="ARBA" id="ARBA00004792"/>
    </source>
</evidence>
<dbReference type="Gene3D" id="3.10.129.110">
    <property type="entry name" value="Polyketide synthase dehydratase"/>
    <property type="match status" value="1"/>
</dbReference>
<feature type="domain" description="PKS/mFAS DH" evidence="12">
    <location>
        <begin position="913"/>
        <end position="1194"/>
    </location>
</feature>
<dbReference type="InterPro" id="IPR013154">
    <property type="entry name" value="ADH-like_N"/>
</dbReference>
<dbReference type="InterPro" id="IPR057326">
    <property type="entry name" value="KR_dom"/>
</dbReference>
<dbReference type="SMART" id="SM00825">
    <property type="entry name" value="PKS_KS"/>
    <property type="match status" value="1"/>
</dbReference>
<dbReference type="GO" id="GO:0031177">
    <property type="term" value="F:phosphopantetheine binding"/>
    <property type="evidence" value="ECO:0007669"/>
    <property type="project" value="InterPro"/>
</dbReference>
<dbReference type="SMART" id="SM00826">
    <property type="entry name" value="PKS_DH"/>
    <property type="match status" value="1"/>
</dbReference>
<dbReference type="InterPro" id="IPR036291">
    <property type="entry name" value="NAD(P)-bd_dom_sf"/>
</dbReference>
<dbReference type="EMBL" id="BLPF01000002">
    <property type="protein sequence ID" value="GFJ80796.1"/>
    <property type="molecule type" value="Genomic_DNA"/>
</dbReference>
<keyword evidence="5" id="KW-0808">Transferase</keyword>
<comment type="caution">
    <text evidence="13">The sequence shown here is derived from an EMBL/GenBank/DDBJ whole genome shotgun (WGS) entry which is preliminary data.</text>
</comment>
<dbReference type="InterPro" id="IPR049551">
    <property type="entry name" value="PKS_DH_C"/>
</dbReference>
<keyword evidence="3" id="KW-0596">Phosphopantetheine</keyword>
<dbReference type="PROSITE" id="PS52004">
    <property type="entry name" value="KS3_2"/>
    <property type="match status" value="1"/>
</dbReference>
<dbReference type="InterPro" id="IPR020843">
    <property type="entry name" value="ER"/>
</dbReference>
<dbReference type="PROSITE" id="PS00606">
    <property type="entry name" value="KS3_1"/>
    <property type="match status" value="1"/>
</dbReference>
<feature type="domain" description="Ketosynthase family 3 (KS3)" evidence="11">
    <location>
        <begin position="32"/>
        <end position="458"/>
    </location>
</feature>
<dbReference type="InterPro" id="IPR001227">
    <property type="entry name" value="Ac_transferase_dom_sf"/>
</dbReference>
<dbReference type="SMART" id="SM00827">
    <property type="entry name" value="PKS_AT"/>
    <property type="match status" value="1"/>
</dbReference>
<keyword evidence="4" id="KW-0597">Phosphoprotein</keyword>
<accession>A0A6V8KFH6</accession>
<dbReference type="InterPro" id="IPR015083">
    <property type="entry name" value="NorB/c/GfsB-D-like_docking"/>
</dbReference>
<feature type="region of interest" description="C-terminal hotdog fold" evidence="9">
    <location>
        <begin position="1050"/>
        <end position="1194"/>
    </location>
</feature>
<dbReference type="FunFam" id="3.40.366.10:FF:000002">
    <property type="entry name" value="Probable polyketide synthase 2"/>
    <property type="match status" value="1"/>
</dbReference>
<dbReference type="InterPro" id="IPR020841">
    <property type="entry name" value="PKS_Beta-ketoAc_synthase_dom"/>
</dbReference>
<keyword evidence="8" id="KW-0012">Acyltransferase</keyword>
<dbReference type="Pfam" id="PF16197">
    <property type="entry name" value="KAsynt_C_assoc"/>
    <property type="match status" value="1"/>
</dbReference>
<dbReference type="InterPro" id="IPR013968">
    <property type="entry name" value="PKS_KR"/>
</dbReference>
<dbReference type="SUPFAM" id="SSF55048">
    <property type="entry name" value="Probable ACP-binding domain of malonyl-CoA ACP transacylase"/>
    <property type="match status" value="1"/>
</dbReference>
<evidence type="ECO:0000256" key="4">
    <source>
        <dbReference type="ARBA" id="ARBA00022553"/>
    </source>
</evidence>
<dbReference type="Pfam" id="PF08659">
    <property type="entry name" value="KR"/>
    <property type="match status" value="1"/>
</dbReference>
<dbReference type="FunFam" id="1.10.1200.10:FF:000007">
    <property type="entry name" value="Probable polyketide synthase pks17"/>
    <property type="match status" value="1"/>
</dbReference>
<dbReference type="InterPro" id="IPR020807">
    <property type="entry name" value="PKS_DH"/>
</dbReference>
<dbReference type="InterPro" id="IPR042104">
    <property type="entry name" value="PKS_dehydratase_sf"/>
</dbReference>
<dbReference type="Gene3D" id="1.10.1200.10">
    <property type="entry name" value="ACP-like"/>
    <property type="match status" value="1"/>
</dbReference>
<keyword evidence="7" id="KW-0511">Multifunctional enzyme</keyword>
<feature type="region of interest" description="N-terminal hotdog fold" evidence="9">
    <location>
        <begin position="913"/>
        <end position="1037"/>
    </location>
</feature>
<dbReference type="PANTHER" id="PTHR43775">
    <property type="entry name" value="FATTY ACID SYNTHASE"/>
    <property type="match status" value="1"/>
</dbReference>
<reference evidence="13 14" key="1">
    <citation type="submission" date="2020-03" db="EMBL/GenBank/DDBJ databases">
        <title>Whole genome shotgun sequence of Phytohabitans houttuyneae NBRC 108639.</title>
        <authorList>
            <person name="Komaki H."/>
            <person name="Tamura T."/>
        </authorList>
    </citation>
    <scope>NUCLEOTIDE SEQUENCE [LARGE SCALE GENOMIC DNA]</scope>
    <source>
        <strain evidence="13 14">NBRC 108639</strain>
    </source>
</reference>
<dbReference type="SUPFAM" id="SSF53901">
    <property type="entry name" value="Thiolase-like"/>
    <property type="match status" value="1"/>
</dbReference>
<dbReference type="GO" id="GO:0016491">
    <property type="term" value="F:oxidoreductase activity"/>
    <property type="evidence" value="ECO:0007669"/>
    <property type="project" value="InterPro"/>
</dbReference>